<keyword evidence="3" id="KW-0378">Hydrolase</keyword>
<dbReference type="InterPro" id="IPR011545">
    <property type="entry name" value="DEAD/DEAH_box_helicase_dom"/>
</dbReference>
<dbReference type="Pfam" id="PF04408">
    <property type="entry name" value="WHD_HA2"/>
    <property type="match status" value="1"/>
</dbReference>
<reference evidence="12" key="1">
    <citation type="journal article" date="2013" name="Nat. Genet.">
        <title>The wheat powdery mildew genome shows the unique evolution of an obligate biotroph.</title>
        <authorList>
            <person name="Wicker T."/>
            <person name="Oberhaensli S."/>
            <person name="Parlange F."/>
            <person name="Buchmann J.P."/>
            <person name="Shatalina M."/>
            <person name="Roffler S."/>
            <person name="Ben-David R."/>
            <person name="Dolezel J."/>
            <person name="Simkova H."/>
            <person name="Schulze-Lefert P."/>
            <person name="Spanu P.D."/>
            <person name="Bruggmann R."/>
            <person name="Amselem J."/>
            <person name="Quesneville H."/>
            <person name="Ver Loren van Themaat E."/>
            <person name="Paape T."/>
            <person name="Shimizu K.K."/>
            <person name="Keller B."/>
        </authorList>
    </citation>
    <scope>NUCLEOTIDE SEQUENCE [LARGE SCALE GENOMIC DNA]</scope>
    <source>
        <strain evidence="12">96224</strain>
    </source>
</reference>
<dbReference type="CDD" id="cd17917">
    <property type="entry name" value="DEXHc_RHA-like"/>
    <property type="match status" value="1"/>
</dbReference>
<dbReference type="GO" id="GO:0005524">
    <property type="term" value="F:ATP binding"/>
    <property type="evidence" value="ECO:0007669"/>
    <property type="project" value="UniProtKB-KW"/>
</dbReference>
<accession>A0A061HEZ5</accession>
<dbReference type="InterPro" id="IPR048333">
    <property type="entry name" value="HA2_WH"/>
</dbReference>
<evidence type="ECO:0000256" key="5">
    <source>
        <dbReference type="ARBA" id="ARBA00022840"/>
    </source>
</evidence>
<evidence type="ECO:0000256" key="2">
    <source>
        <dbReference type="ARBA" id="ARBA00022741"/>
    </source>
</evidence>
<feature type="domain" description="Helicase ATP-binding" evidence="8">
    <location>
        <begin position="151"/>
        <end position="345"/>
    </location>
</feature>
<dbReference type="Pfam" id="PF00271">
    <property type="entry name" value="Helicase_C"/>
    <property type="match status" value="1"/>
</dbReference>
<dbReference type="PROSITE" id="PS51192">
    <property type="entry name" value="HELICASE_ATP_BIND_1"/>
    <property type="match status" value="1"/>
</dbReference>
<dbReference type="Gene3D" id="1.20.120.1080">
    <property type="match status" value="1"/>
</dbReference>
<evidence type="ECO:0000259" key="9">
    <source>
        <dbReference type="PROSITE" id="PS51194"/>
    </source>
</evidence>
<evidence type="ECO:0000259" key="8">
    <source>
        <dbReference type="PROSITE" id="PS51192"/>
    </source>
</evidence>
<dbReference type="InterPro" id="IPR027417">
    <property type="entry name" value="P-loop_NTPase"/>
</dbReference>
<dbReference type="GO" id="GO:0005730">
    <property type="term" value="C:nucleolus"/>
    <property type="evidence" value="ECO:0007669"/>
    <property type="project" value="TreeGrafter"/>
</dbReference>
<dbReference type="SMART" id="SM00487">
    <property type="entry name" value="DEXDc"/>
    <property type="match status" value="1"/>
</dbReference>
<sequence>MEKSKRKEKAIESDAADLSTGNIVRGTKRSRNGNTKSSKQVGLKSIINEFALSTNLAVTPETSRERDNKNFNNTSQLGHSSTGISESDGVYIPTPAARQFSTKTGRKIKDNRTVKSIKYEPHVQKKSKDNRSMTEILRENLPVWLYQDQIRFSLQKTNVLLLKGDTGSGKSTQIPQFLYTESWCKRCKTKVQNERGEYHDTFVGGVIAITQPRRVAAITLAQRVSQEIGTPLKRGDRHFNGIVGYSVRFEKMLPAGMKIKFVTEGTLLQEILQDPNLKQYSAVIVDEFHERSVDVDLVVGFLRGMLHSDNKGRGGIPLKVVVMSATLDLKSIEAFLAFPSGQDTHNAVLNISDVGTARSKSLMVGNSDRHELQQNSARHIISCLSSINPASSQTSNPPDSKSNPEKNRIQDNDNSKENFHEEPQIFQSTDRPLLSIKEKSTPDEISIMYVEGRQYEVEIIYELKPCQDYIYSMLQIILQLHVKEPLPGDILAFLTGQEEIEVLQVELESYSTQLANNLPKIKVVPLYGALSAQGQQEAFEKLKEKFTRKIVLATNIAETSVTVSGVRYVVDCGKSKVKQYRPRLGLESLLAKPISKVSAIQRAGRAGREAKGKCYRLYTEADYNKLDENETPEIVRSDIVEAVLKMKARGIKDVLAFPLMDTPNFMAMEKALLRLHLMGILDNNENLTKNGKKVARFPLPATYGRVLTAAAEVEPNMVLEVIDVISCLTTDSNIFLQPKSEEDRETMLNFRRDIHQREGDLITLLSTMQHYASEGTDRSSWCKERMISTRAMSMAMQIRKQLRHICHAEKLLLKLPPPDPQPLTPLTPDDTCRLLKIMLSAFSMNTAILAPDNSYRTTQGKNIIMIHPSSVLYGRKLEAIMFMEHVFTAKNYAKCVSAIEVPWIMEALAM</sequence>
<proteinExistence type="predicted"/>
<dbReference type="CDD" id="cd18791">
    <property type="entry name" value="SF2_C_RHA"/>
    <property type="match status" value="1"/>
</dbReference>
<dbReference type="Proteomes" id="UP000053110">
    <property type="component" value="Unassembled WGS sequence"/>
</dbReference>
<dbReference type="SUPFAM" id="SSF52540">
    <property type="entry name" value="P-loop containing nucleoside triphosphate hydrolases"/>
    <property type="match status" value="1"/>
</dbReference>
<dbReference type="AlphaFoldDB" id="A0A061HEZ5"/>
<evidence type="ECO:0000256" key="3">
    <source>
        <dbReference type="ARBA" id="ARBA00022801"/>
    </source>
</evidence>
<dbReference type="Pfam" id="PF07717">
    <property type="entry name" value="OB_NTP_bind"/>
    <property type="match status" value="1"/>
</dbReference>
<dbReference type="Pfam" id="PF00270">
    <property type="entry name" value="DEAD"/>
    <property type="match status" value="1"/>
</dbReference>
<evidence type="ECO:0000313" key="11">
    <source>
        <dbReference type="EMBL" id="SUZ12669.1"/>
    </source>
</evidence>
<dbReference type="HOGENOM" id="CLU_001832_5_11_1"/>
<dbReference type="SMART" id="SM00847">
    <property type="entry name" value="HA2"/>
    <property type="match status" value="1"/>
</dbReference>
<gene>
    <name evidence="10" type="ORF">BGT96224_365</name>
    <name evidence="11" type="ORF">BGT96224V2_LOCUS5833</name>
</gene>
<keyword evidence="4 10" id="KW-0347">Helicase</keyword>
<feature type="region of interest" description="Disordered" evidence="7">
    <location>
        <begin position="388"/>
        <end position="424"/>
    </location>
</feature>
<organism evidence="11">
    <name type="scientific">Blumeria graminis f. sp. tritici 96224</name>
    <dbReference type="NCBI Taxonomy" id="1268274"/>
    <lineage>
        <taxon>Eukaryota</taxon>
        <taxon>Fungi</taxon>
        <taxon>Dikarya</taxon>
        <taxon>Ascomycota</taxon>
        <taxon>Pezizomycotina</taxon>
        <taxon>Leotiomycetes</taxon>
        <taxon>Erysiphales</taxon>
        <taxon>Erysiphaceae</taxon>
        <taxon>Blumeria</taxon>
    </lineage>
</organism>
<dbReference type="GO" id="GO:0016787">
    <property type="term" value="F:hydrolase activity"/>
    <property type="evidence" value="ECO:0007669"/>
    <property type="project" value="UniProtKB-KW"/>
</dbReference>
<comment type="catalytic activity">
    <reaction evidence="6">
        <text>ATP + H2O = ADP + phosphate + H(+)</text>
        <dbReference type="Rhea" id="RHEA:13065"/>
        <dbReference type="ChEBI" id="CHEBI:15377"/>
        <dbReference type="ChEBI" id="CHEBI:15378"/>
        <dbReference type="ChEBI" id="CHEBI:30616"/>
        <dbReference type="ChEBI" id="CHEBI:43474"/>
        <dbReference type="ChEBI" id="CHEBI:456216"/>
        <dbReference type="EC" id="3.6.4.13"/>
    </reaction>
</comment>
<keyword evidence="5" id="KW-0067">ATP-binding</keyword>
<dbReference type="FunFam" id="3.40.50.300:FF:000145">
    <property type="entry name" value="probable ATP-dependent RNA helicase DHX40"/>
    <property type="match status" value="1"/>
</dbReference>
<feature type="compositionally biased region" description="Polar residues" evidence="7">
    <location>
        <begin position="70"/>
        <end position="85"/>
    </location>
</feature>
<reference evidence="10" key="2">
    <citation type="submission" date="2013-01" db="EMBL/GenBank/DDBJ databases">
        <title>The wheat powdery mildew genome reveals unique evolution of an obligate biotroph.</title>
        <authorList>
            <person name="Oberhaensli S."/>
            <person name="Wicker T."/>
            <person name="Keller B."/>
        </authorList>
    </citation>
    <scope>NUCLEOTIDE SEQUENCE</scope>
    <source>
        <strain evidence="10">96224</strain>
    </source>
</reference>
<keyword evidence="2" id="KW-0547">Nucleotide-binding</keyword>
<feature type="domain" description="Helicase C-terminal" evidence="9">
    <location>
        <begin position="476"/>
        <end position="650"/>
    </location>
</feature>
<dbReference type="EMBL" id="KE375172">
    <property type="protein sequence ID" value="EPQ62642.1"/>
    <property type="molecule type" value="Genomic_DNA"/>
</dbReference>
<reference evidence="11" key="3">
    <citation type="submission" date="2018-07" db="EMBL/GenBank/DDBJ databases">
        <authorList>
            <person name="Quirk P.G."/>
            <person name="Krulwich T.A."/>
        </authorList>
    </citation>
    <scope>NUCLEOTIDE SEQUENCE</scope>
    <source>
        <strain evidence="11">96224</strain>
    </source>
</reference>
<evidence type="ECO:0000313" key="12">
    <source>
        <dbReference type="Proteomes" id="UP000053110"/>
    </source>
</evidence>
<feature type="compositionally biased region" description="Basic and acidic residues" evidence="7">
    <location>
        <begin position="402"/>
        <end position="423"/>
    </location>
</feature>
<dbReference type="EC" id="3.6.4.13" evidence="1"/>
<dbReference type="SMART" id="SM00490">
    <property type="entry name" value="HELICc"/>
    <property type="match status" value="1"/>
</dbReference>
<dbReference type="EMBL" id="UIGY01000199">
    <property type="protein sequence ID" value="SUZ12669.1"/>
    <property type="molecule type" value="Genomic_DNA"/>
</dbReference>
<evidence type="ECO:0000313" key="10">
    <source>
        <dbReference type="EMBL" id="EPQ62642.1"/>
    </source>
</evidence>
<feature type="compositionally biased region" description="Basic and acidic residues" evidence="7">
    <location>
        <begin position="1"/>
        <end position="12"/>
    </location>
</feature>
<dbReference type="PROSITE" id="PS51194">
    <property type="entry name" value="HELICASE_CTER"/>
    <property type="match status" value="1"/>
</dbReference>
<dbReference type="GO" id="GO:0003725">
    <property type="term" value="F:double-stranded RNA binding"/>
    <property type="evidence" value="ECO:0007669"/>
    <property type="project" value="TreeGrafter"/>
</dbReference>
<dbReference type="PANTHER" id="PTHR18934">
    <property type="entry name" value="ATP-DEPENDENT RNA HELICASE"/>
    <property type="match status" value="1"/>
</dbReference>
<dbReference type="InterPro" id="IPR007502">
    <property type="entry name" value="Helicase-assoc_dom"/>
</dbReference>
<dbReference type="InterPro" id="IPR011709">
    <property type="entry name" value="DEAD-box_helicase_OB_fold"/>
</dbReference>
<feature type="region of interest" description="Disordered" evidence="7">
    <location>
        <begin position="1"/>
        <end position="40"/>
    </location>
</feature>
<dbReference type="OrthoDB" id="10253254at2759"/>
<dbReference type="GO" id="GO:0003724">
    <property type="term" value="F:RNA helicase activity"/>
    <property type="evidence" value="ECO:0007669"/>
    <property type="project" value="UniProtKB-EC"/>
</dbReference>
<dbReference type="InterPro" id="IPR014001">
    <property type="entry name" value="Helicase_ATP-bd"/>
</dbReference>
<evidence type="ECO:0000256" key="4">
    <source>
        <dbReference type="ARBA" id="ARBA00022806"/>
    </source>
</evidence>
<dbReference type="PANTHER" id="PTHR18934:SF118">
    <property type="entry name" value="ATP-DEPENDENT RNA HELICASE DHX33"/>
    <property type="match status" value="1"/>
</dbReference>
<evidence type="ECO:0000256" key="1">
    <source>
        <dbReference type="ARBA" id="ARBA00012552"/>
    </source>
</evidence>
<evidence type="ECO:0000256" key="7">
    <source>
        <dbReference type="SAM" id="MobiDB-lite"/>
    </source>
</evidence>
<dbReference type="Pfam" id="PF21010">
    <property type="entry name" value="HA2_C"/>
    <property type="match status" value="1"/>
</dbReference>
<name>A0A061HEZ5_BLUGR</name>
<feature type="region of interest" description="Disordered" evidence="7">
    <location>
        <begin position="58"/>
        <end position="90"/>
    </location>
</feature>
<dbReference type="GO" id="GO:0045943">
    <property type="term" value="P:positive regulation of transcription by RNA polymerase I"/>
    <property type="evidence" value="ECO:0007669"/>
    <property type="project" value="TreeGrafter"/>
</dbReference>
<dbReference type="InterPro" id="IPR001650">
    <property type="entry name" value="Helicase_C-like"/>
</dbReference>
<evidence type="ECO:0000256" key="6">
    <source>
        <dbReference type="ARBA" id="ARBA00047984"/>
    </source>
</evidence>
<feature type="compositionally biased region" description="Polar residues" evidence="7">
    <location>
        <begin position="388"/>
        <end position="401"/>
    </location>
</feature>
<dbReference type="Gene3D" id="3.40.50.300">
    <property type="entry name" value="P-loop containing nucleotide triphosphate hydrolases"/>
    <property type="match status" value="2"/>
</dbReference>
<protein>
    <recommendedName>
        <fullName evidence="1">RNA helicase</fullName>
        <ecNumber evidence="1">3.6.4.13</ecNumber>
    </recommendedName>
</protein>